<reference evidence="2" key="1">
    <citation type="submission" date="2014-09" db="EMBL/GenBank/DDBJ databases">
        <authorList>
            <person name="Magalhaes I.L.F."/>
            <person name="Oliveira U."/>
            <person name="Santos F.R."/>
            <person name="Vidigal T.H.D.A."/>
            <person name="Brescovit A.D."/>
            <person name="Santos A.J."/>
        </authorList>
    </citation>
    <scope>NUCLEOTIDE SEQUENCE</scope>
    <source>
        <tissue evidence="2">Shoot tissue taken approximately 20 cm above the soil surface</tissue>
    </source>
</reference>
<keyword evidence="1" id="KW-0812">Transmembrane</keyword>
<dbReference type="EMBL" id="GBRH01279464">
    <property type="protein sequence ID" value="JAD18431.1"/>
    <property type="molecule type" value="Transcribed_RNA"/>
</dbReference>
<keyword evidence="1" id="KW-0472">Membrane</keyword>
<keyword evidence="1" id="KW-1133">Transmembrane helix</keyword>
<accession>A0A0A8XX30</accession>
<name>A0A0A8XX30_ARUDO</name>
<evidence type="ECO:0000256" key="1">
    <source>
        <dbReference type="SAM" id="Phobius"/>
    </source>
</evidence>
<sequence>MLRFGQLLPQLYNIIQHMSLPSLIMESVLFLFLLVSC</sequence>
<dbReference type="AlphaFoldDB" id="A0A0A8XX30"/>
<feature type="transmembrane region" description="Helical" evidence="1">
    <location>
        <begin position="14"/>
        <end position="35"/>
    </location>
</feature>
<reference evidence="2" key="2">
    <citation type="journal article" date="2015" name="Data Brief">
        <title>Shoot transcriptome of the giant reed, Arundo donax.</title>
        <authorList>
            <person name="Barrero R.A."/>
            <person name="Guerrero F.D."/>
            <person name="Moolhuijzen P."/>
            <person name="Goolsby J.A."/>
            <person name="Tidwell J."/>
            <person name="Bellgard S.E."/>
            <person name="Bellgard M.I."/>
        </authorList>
    </citation>
    <scope>NUCLEOTIDE SEQUENCE</scope>
    <source>
        <tissue evidence="2">Shoot tissue taken approximately 20 cm above the soil surface</tissue>
    </source>
</reference>
<organism evidence="2">
    <name type="scientific">Arundo donax</name>
    <name type="common">Giant reed</name>
    <name type="synonym">Donax arundinaceus</name>
    <dbReference type="NCBI Taxonomy" id="35708"/>
    <lineage>
        <taxon>Eukaryota</taxon>
        <taxon>Viridiplantae</taxon>
        <taxon>Streptophyta</taxon>
        <taxon>Embryophyta</taxon>
        <taxon>Tracheophyta</taxon>
        <taxon>Spermatophyta</taxon>
        <taxon>Magnoliopsida</taxon>
        <taxon>Liliopsida</taxon>
        <taxon>Poales</taxon>
        <taxon>Poaceae</taxon>
        <taxon>PACMAD clade</taxon>
        <taxon>Arundinoideae</taxon>
        <taxon>Arundineae</taxon>
        <taxon>Arundo</taxon>
    </lineage>
</organism>
<proteinExistence type="predicted"/>
<protein>
    <submittedName>
        <fullName evidence="2">Uncharacterized protein</fullName>
    </submittedName>
</protein>
<evidence type="ECO:0000313" key="2">
    <source>
        <dbReference type="EMBL" id="JAD18431.1"/>
    </source>
</evidence>